<accession>A0A5C5XMS3</accession>
<keyword evidence="5 11" id="KW-0479">Metal-binding</keyword>
<evidence type="ECO:0000256" key="8">
    <source>
        <dbReference type="ARBA" id="ARBA00031449"/>
    </source>
</evidence>
<evidence type="ECO:0000256" key="4">
    <source>
        <dbReference type="ARBA" id="ARBA00018141"/>
    </source>
</evidence>
<gene>
    <name evidence="12" type="primary">queD</name>
    <name evidence="12" type="ORF">Pan54_52210</name>
</gene>
<evidence type="ECO:0000256" key="10">
    <source>
        <dbReference type="PIRSR" id="PIRSR006113-1"/>
    </source>
</evidence>
<protein>
    <recommendedName>
        <fullName evidence="4">6-carboxy-5,6,7,8-tetrahydropterin synthase</fullName>
        <ecNumber evidence="3">4.1.2.50</ecNumber>
    </recommendedName>
    <alternativeName>
        <fullName evidence="8">Queuosine biosynthesis protein QueD</fullName>
    </alternativeName>
</protein>
<dbReference type="Pfam" id="PF01242">
    <property type="entry name" value="PTPS"/>
    <property type="match status" value="1"/>
</dbReference>
<feature type="binding site" evidence="11">
    <location>
        <position position="30"/>
    </location>
    <ligand>
        <name>Zn(2+)</name>
        <dbReference type="ChEBI" id="CHEBI:29105"/>
    </ligand>
</feature>
<dbReference type="Gene3D" id="3.30.479.10">
    <property type="entry name" value="6-pyruvoyl tetrahydropterin synthase/QueD"/>
    <property type="match status" value="1"/>
</dbReference>
<keyword evidence="6 11" id="KW-0862">Zinc</keyword>
<feature type="active site" description="Charge relay system" evidence="10">
    <location>
        <position position="69"/>
    </location>
</feature>
<evidence type="ECO:0000256" key="9">
    <source>
        <dbReference type="ARBA" id="ARBA00048807"/>
    </source>
</evidence>
<evidence type="ECO:0000256" key="11">
    <source>
        <dbReference type="PIRSR" id="PIRSR006113-2"/>
    </source>
</evidence>
<dbReference type="GO" id="GO:0046872">
    <property type="term" value="F:metal ion binding"/>
    <property type="evidence" value="ECO:0007669"/>
    <property type="project" value="UniProtKB-KW"/>
</dbReference>
<evidence type="ECO:0000313" key="12">
    <source>
        <dbReference type="EMBL" id="TWT64457.1"/>
    </source>
</evidence>
<dbReference type="Proteomes" id="UP000316095">
    <property type="component" value="Unassembled WGS sequence"/>
</dbReference>
<proteinExistence type="inferred from homology"/>
<feature type="active site" description="Charge relay system" evidence="10">
    <location>
        <position position="131"/>
    </location>
</feature>
<evidence type="ECO:0000256" key="3">
    <source>
        <dbReference type="ARBA" id="ARBA00012982"/>
    </source>
</evidence>
<sequence>MSLTIMKRIRFCAGHRLFGHEGKCAFFHGHNYIADIYVKGEETDEVGRLVDFAHLKKAFKGWIDENWDHAFLLNVTDENGIDAIKRVEPSKYFIMPYNPTAENIAKYLLENVAVELMENQPHSVSKVVIWETEDSFAEASVEQSSEFMESYPEVSAFVKSYHG</sequence>
<keyword evidence="7 12" id="KW-0456">Lyase</keyword>
<evidence type="ECO:0000256" key="5">
    <source>
        <dbReference type="ARBA" id="ARBA00022723"/>
    </source>
</evidence>
<comment type="similarity">
    <text evidence="2">Belongs to the PTPS family. QueD subfamily.</text>
</comment>
<dbReference type="PIRSF" id="PIRSF006113">
    <property type="entry name" value="PTP_synth"/>
    <property type="match status" value="1"/>
</dbReference>
<evidence type="ECO:0000256" key="6">
    <source>
        <dbReference type="ARBA" id="ARBA00022833"/>
    </source>
</evidence>
<comment type="pathway">
    <text evidence="1">Purine metabolism; 7-cyano-7-deazaguanine biosynthesis.</text>
</comment>
<evidence type="ECO:0000256" key="7">
    <source>
        <dbReference type="ARBA" id="ARBA00023239"/>
    </source>
</evidence>
<organism evidence="12 13">
    <name type="scientific">Rubinisphaera italica</name>
    <dbReference type="NCBI Taxonomy" id="2527969"/>
    <lineage>
        <taxon>Bacteria</taxon>
        <taxon>Pseudomonadati</taxon>
        <taxon>Planctomycetota</taxon>
        <taxon>Planctomycetia</taxon>
        <taxon>Planctomycetales</taxon>
        <taxon>Planctomycetaceae</taxon>
        <taxon>Rubinisphaera</taxon>
    </lineage>
</organism>
<feature type="active site" description="Proton acceptor" evidence="10">
    <location>
        <position position="24"/>
    </location>
</feature>
<reference evidence="12 13" key="1">
    <citation type="submission" date="2019-02" db="EMBL/GenBank/DDBJ databases">
        <title>Deep-cultivation of Planctomycetes and their phenomic and genomic characterization uncovers novel biology.</title>
        <authorList>
            <person name="Wiegand S."/>
            <person name="Jogler M."/>
            <person name="Boedeker C."/>
            <person name="Pinto D."/>
            <person name="Vollmers J."/>
            <person name="Rivas-Marin E."/>
            <person name="Kohn T."/>
            <person name="Peeters S.H."/>
            <person name="Heuer A."/>
            <person name="Rast P."/>
            <person name="Oberbeckmann S."/>
            <person name="Bunk B."/>
            <person name="Jeske O."/>
            <person name="Meyerdierks A."/>
            <person name="Storesund J.E."/>
            <person name="Kallscheuer N."/>
            <person name="Luecker S."/>
            <person name="Lage O.M."/>
            <person name="Pohl T."/>
            <person name="Merkel B.J."/>
            <person name="Hornburger P."/>
            <person name="Mueller R.-W."/>
            <person name="Bruemmer F."/>
            <person name="Labrenz M."/>
            <person name="Spormann A.M."/>
            <person name="Op Den Camp H."/>
            <person name="Overmann J."/>
            <person name="Amann R."/>
            <person name="Jetten M.S.M."/>
            <person name="Mascher T."/>
            <person name="Medema M.H."/>
            <person name="Devos D.P."/>
            <person name="Kaster A.-K."/>
            <person name="Ovreas L."/>
            <person name="Rohde M."/>
            <person name="Galperin M.Y."/>
            <person name="Jogler C."/>
        </authorList>
    </citation>
    <scope>NUCLEOTIDE SEQUENCE [LARGE SCALE GENOMIC DNA]</scope>
    <source>
        <strain evidence="12 13">Pan54</strain>
    </source>
</reference>
<dbReference type="InterPro" id="IPR038418">
    <property type="entry name" value="6-PTP_synth/QueD_sf"/>
</dbReference>
<dbReference type="UniPathway" id="UPA00391"/>
<evidence type="ECO:0000256" key="2">
    <source>
        <dbReference type="ARBA" id="ARBA00008900"/>
    </source>
</evidence>
<dbReference type="PANTHER" id="PTHR12589:SF7">
    <property type="entry name" value="6-PYRUVOYL TETRAHYDROBIOPTERIN SYNTHASE"/>
    <property type="match status" value="1"/>
</dbReference>
<name>A0A5C5XMS3_9PLAN</name>
<comment type="catalytic activity">
    <reaction evidence="9">
        <text>7,8-dihydroneopterin 3'-triphosphate + H2O = 6-carboxy-5,6,7,8-tetrahydropterin + triphosphate + acetaldehyde + 2 H(+)</text>
        <dbReference type="Rhea" id="RHEA:27966"/>
        <dbReference type="ChEBI" id="CHEBI:15343"/>
        <dbReference type="ChEBI" id="CHEBI:15377"/>
        <dbReference type="ChEBI" id="CHEBI:15378"/>
        <dbReference type="ChEBI" id="CHEBI:18036"/>
        <dbReference type="ChEBI" id="CHEBI:58462"/>
        <dbReference type="ChEBI" id="CHEBI:61032"/>
        <dbReference type="EC" id="4.1.2.50"/>
    </reaction>
</comment>
<dbReference type="GO" id="GO:0070497">
    <property type="term" value="F:6-carboxytetrahydropterin synthase activity"/>
    <property type="evidence" value="ECO:0007669"/>
    <property type="project" value="UniProtKB-EC"/>
</dbReference>
<feature type="binding site" evidence="11">
    <location>
        <position position="28"/>
    </location>
    <ligand>
        <name>Zn(2+)</name>
        <dbReference type="ChEBI" id="CHEBI:29105"/>
    </ligand>
</feature>
<comment type="caution">
    <text evidence="12">The sequence shown here is derived from an EMBL/GenBank/DDBJ whole genome shotgun (WGS) entry which is preliminary data.</text>
</comment>
<keyword evidence="13" id="KW-1185">Reference proteome</keyword>
<feature type="binding site" evidence="11">
    <location>
        <position position="15"/>
    </location>
    <ligand>
        <name>Zn(2+)</name>
        <dbReference type="ChEBI" id="CHEBI:29105"/>
    </ligand>
</feature>
<dbReference type="AlphaFoldDB" id="A0A5C5XMS3"/>
<dbReference type="EC" id="4.1.2.50" evidence="3"/>
<evidence type="ECO:0000256" key="1">
    <source>
        <dbReference type="ARBA" id="ARBA00005061"/>
    </source>
</evidence>
<dbReference type="EMBL" id="SJPG01000001">
    <property type="protein sequence ID" value="TWT64457.1"/>
    <property type="molecule type" value="Genomic_DNA"/>
</dbReference>
<dbReference type="InterPro" id="IPR007115">
    <property type="entry name" value="6-PTP_synth/QueD"/>
</dbReference>
<evidence type="ECO:0000313" key="13">
    <source>
        <dbReference type="Proteomes" id="UP000316095"/>
    </source>
</evidence>
<dbReference type="PANTHER" id="PTHR12589">
    <property type="entry name" value="PYRUVOYL TETRAHYDROBIOPTERIN SYNTHASE"/>
    <property type="match status" value="1"/>
</dbReference>
<comment type="cofactor">
    <cofactor evidence="11">
        <name>Zn(2+)</name>
        <dbReference type="ChEBI" id="CHEBI:29105"/>
    </cofactor>
    <text evidence="11">Binds 1 zinc ion per subunit.</text>
</comment>
<dbReference type="OrthoDB" id="9804698at2"/>
<dbReference type="SUPFAM" id="SSF55620">
    <property type="entry name" value="Tetrahydrobiopterin biosynthesis enzymes-like"/>
    <property type="match status" value="1"/>
</dbReference>